<dbReference type="AlphaFoldDB" id="A0A060RBZ5"/>
<dbReference type="STRING" id="1433126.BN938_0780"/>
<evidence type="ECO:0000256" key="5">
    <source>
        <dbReference type="PROSITE-ProRule" id="PRU01248"/>
    </source>
</evidence>
<dbReference type="CDD" id="cd01185">
    <property type="entry name" value="INTN1_C_like"/>
    <property type="match status" value="1"/>
</dbReference>
<dbReference type="InterPro" id="IPR044068">
    <property type="entry name" value="CB"/>
</dbReference>
<dbReference type="InterPro" id="IPR025269">
    <property type="entry name" value="SAM-like_dom"/>
</dbReference>
<evidence type="ECO:0000256" key="3">
    <source>
        <dbReference type="ARBA" id="ARBA00023125"/>
    </source>
</evidence>
<evidence type="ECO:0000256" key="2">
    <source>
        <dbReference type="ARBA" id="ARBA00022908"/>
    </source>
</evidence>
<dbReference type="EMBL" id="HG934468">
    <property type="protein sequence ID" value="CDN30884.1"/>
    <property type="molecule type" value="Genomic_DNA"/>
</dbReference>
<dbReference type="SUPFAM" id="SSF56349">
    <property type="entry name" value="DNA breaking-rejoining enzymes"/>
    <property type="match status" value="1"/>
</dbReference>
<gene>
    <name evidence="8" type="ORF">BN938_0780</name>
</gene>
<name>A0A060RBZ5_9BACT</name>
<dbReference type="PROSITE" id="PS51898">
    <property type="entry name" value="TYR_RECOMBINASE"/>
    <property type="match status" value="1"/>
</dbReference>
<dbReference type="HOGENOM" id="CLU_033139_0_1_10"/>
<evidence type="ECO:0000259" key="6">
    <source>
        <dbReference type="PROSITE" id="PS51898"/>
    </source>
</evidence>
<sequence>MASIRVKFRPSTNANKEGVVFYQLIKDRVCKQITTAYKLYPLEWDNERGIINHNEAAYHRRDYLQNIERLIMKDLNNLQRIISEAGDIEDIIVRYQKSIKECLLLEFSHRIIQELQGEGRAKTALSHKTTIRSFFTFCRREDVAFDEIKPLLIKQYEQYLKSKKICNNSISFYIRTLRSIYNRAVAEGVIEQRFPFKGIYLGSDRTVKRAVDEQIISRLRALDLSKRDELALARDMFMFSFFARGMAFVDVAHLSKDNIKGDYIVYQRHKTGQELNIRLEPCLKNIITRYLNKVIDNKYLFPILVGINPNYESALRLQNKRLKKISELMGLDSELTSYVARHSWATLAKKRGIPTQVISESMGHNNEKTTLIYLSSLDRSVIDQANAKLISQI</sequence>
<dbReference type="Pfam" id="PF13102">
    <property type="entry name" value="Phage_int_SAM_5"/>
    <property type="match status" value="1"/>
</dbReference>
<keyword evidence="4" id="KW-0233">DNA recombination</keyword>
<dbReference type="InterPro" id="IPR011010">
    <property type="entry name" value="DNA_brk_join_enz"/>
</dbReference>
<keyword evidence="9" id="KW-1185">Reference proteome</keyword>
<protein>
    <submittedName>
        <fullName evidence="8">Tn5520-like integrase (Transfer factor)</fullName>
    </submittedName>
</protein>
<reference evidence="8 9" key="1">
    <citation type="journal article" date="2015" name="Genome Announc.">
        <title>Complete Genome Sequence of the Novel Leech Symbiont Mucinivorans hirudinis M3T.</title>
        <authorList>
            <person name="Nelson M.C."/>
            <person name="Bomar L."/>
            <person name="Graf J."/>
        </authorList>
    </citation>
    <scope>NUCLEOTIDE SEQUENCE [LARGE SCALE GENOMIC DNA]</scope>
    <source>
        <strain evidence="9">M3</strain>
    </source>
</reference>
<evidence type="ECO:0000313" key="9">
    <source>
        <dbReference type="Proteomes" id="UP000027616"/>
    </source>
</evidence>
<dbReference type="InterPro" id="IPR002104">
    <property type="entry name" value="Integrase_catalytic"/>
</dbReference>
<dbReference type="GO" id="GO:0003677">
    <property type="term" value="F:DNA binding"/>
    <property type="evidence" value="ECO:0007669"/>
    <property type="project" value="UniProtKB-UniRule"/>
</dbReference>
<comment type="similarity">
    <text evidence="1">Belongs to the 'phage' integrase family.</text>
</comment>
<dbReference type="Pfam" id="PF00589">
    <property type="entry name" value="Phage_integrase"/>
    <property type="match status" value="1"/>
</dbReference>
<dbReference type="OrthoDB" id="1112270at2"/>
<dbReference type="eggNOG" id="COG4974">
    <property type="taxonomic scope" value="Bacteria"/>
</dbReference>
<evidence type="ECO:0000256" key="1">
    <source>
        <dbReference type="ARBA" id="ARBA00008857"/>
    </source>
</evidence>
<dbReference type="Gene3D" id="1.10.443.10">
    <property type="entry name" value="Intergrase catalytic core"/>
    <property type="match status" value="1"/>
</dbReference>
<dbReference type="PANTHER" id="PTHR30349:SF64">
    <property type="entry name" value="PROPHAGE INTEGRASE INTD-RELATED"/>
    <property type="match status" value="1"/>
</dbReference>
<dbReference type="GO" id="GO:0006310">
    <property type="term" value="P:DNA recombination"/>
    <property type="evidence" value="ECO:0007669"/>
    <property type="project" value="UniProtKB-KW"/>
</dbReference>
<evidence type="ECO:0000256" key="4">
    <source>
        <dbReference type="ARBA" id="ARBA00023172"/>
    </source>
</evidence>
<dbReference type="KEGG" id="rbc:BN938_0780"/>
<dbReference type="InterPro" id="IPR013762">
    <property type="entry name" value="Integrase-like_cat_sf"/>
</dbReference>
<dbReference type="Gene3D" id="1.10.150.130">
    <property type="match status" value="1"/>
</dbReference>
<dbReference type="InterPro" id="IPR010998">
    <property type="entry name" value="Integrase_recombinase_N"/>
</dbReference>
<accession>A0A060RBZ5</accession>
<keyword evidence="3 5" id="KW-0238">DNA-binding</keyword>
<dbReference type="PROSITE" id="PS51900">
    <property type="entry name" value="CB"/>
    <property type="match status" value="1"/>
</dbReference>
<evidence type="ECO:0000259" key="7">
    <source>
        <dbReference type="PROSITE" id="PS51900"/>
    </source>
</evidence>
<feature type="domain" description="Tyr recombinase" evidence="6">
    <location>
        <begin position="205"/>
        <end position="389"/>
    </location>
</feature>
<keyword evidence="2" id="KW-0229">DNA integration</keyword>
<dbReference type="GO" id="GO:0015074">
    <property type="term" value="P:DNA integration"/>
    <property type="evidence" value="ECO:0007669"/>
    <property type="project" value="UniProtKB-KW"/>
</dbReference>
<dbReference type="InterPro" id="IPR050090">
    <property type="entry name" value="Tyrosine_recombinase_XerCD"/>
</dbReference>
<feature type="domain" description="Core-binding (CB)" evidence="7">
    <location>
        <begin position="106"/>
        <end position="185"/>
    </location>
</feature>
<dbReference type="Proteomes" id="UP000027616">
    <property type="component" value="Chromosome I"/>
</dbReference>
<dbReference type="PANTHER" id="PTHR30349">
    <property type="entry name" value="PHAGE INTEGRASE-RELATED"/>
    <property type="match status" value="1"/>
</dbReference>
<evidence type="ECO:0000313" key="8">
    <source>
        <dbReference type="EMBL" id="CDN30884.1"/>
    </source>
</evidence>
<proteinExistence type="inferred from homology"/>
<organism evidence="8 9">
    <name type="scientific">Mucinivorans hirudinis</name>
    <dbReference type="NCBI Taxonomy" id="1433126"/>
    <lineage>
        <taxon>Bacteria</taxon>
        <taxon>Pseudomonadati</taxon>
        <taxon>Bacteroidota</taxon>
        <taxon>Bacteroidia</taxon>
        <taxon>Bacteroidales</taxon>
        <taxon>Rikenellaceae</taxon>
        <taxon>Mucinivorans</taxon>
    </lineage>
</organism>